<feature type="transmembrane region" description="Helical" evidence="6">
    <location>
        <begin position="163"/>
        <end position="182"/>
    </location>
</feature>
<organism evidence="7 8">
    <name type="scientific">Bailinhaonella thermotolerans</name>
    <dbReference type="NCBI Taxonomy" id="1070861"/>
    <lineage>
        <taxon>Bacteria</taxon>
        <taxon>Bacillati</taxon>
        <taxon>Actinomycetota</taxon>
        <taxon>Actinomycetes</taxon>
        <taxon>Streptosporangiales</taxon>
        <taxon>Streptosporangiaceae</taxon>
        <taxon>Bailinhaonella</taxon>
    </lineage>
</organism>
<feature type="transmembrane region" description="Helical" evidence="6">
    <location>
        <begin position="341"/>
        <end position="365"/>
    </location>
</feature>
<feature type="transmembrane region" description="Helical" evidence="6">
    <location>
        <begin position="446"/>
        <end position="466"/>
    </location>
</feature>
<dbReference type="AlphaFoldDB" id="A0A3A4AAG7"/>
<evidence type="ECO:0000256" key="5">
    <source>
        <dbReference type="ARBA" id="ARBA00023136"/>
    </source>
</evidence>
<evidence type="ECO:0000256" key="4">
    <source>
        <dbReference type="ARBA" id="ARBA00022989"/>
    </source>
</evidence>
<evidence type="ECO:0000256" key="3">
    <source>
        <dbReference type="ARBA" id="ARBA00022692"/>
    </source>
</evidence>
<dbReference type="Proteomes" id="UP000265768">
    <property type="component" value="Unassembled WGS sequence"/>
</dbReference>
<dbReference type="Pfam" id="PF13520">
    <property type="entry name" value="AA_permease_2"/>
    <property type="match status" value="1"/>
</dbReference>
<dbReference type="GO" id="GO:0022857">
    <property type="term" value="F:transmembrane transporter activity"/>
    <property type="evidence" value="ECO:0007669"/>
    <property type="project" value="InterPro"/>
</dbReference>
<dbReference type="PANTHER" id="PTHR42770">
    <property type="entry name" value="AMINO ACID TRANSPORTER-RELATED"/>
    <property type="match status" value="1"/>
</dbReference>
<dbReference type="Gene3D" id="1.20.1740.10">
    <property type="entry name" value="Amino acid/polyamine transporter I"/>
    <property type="match status" value="1"/>
</dbReference>
<gene>
    <name evidence="7" type="ORF">D5H75_34265</name>
</gene>
<comment type="subcellular location">
    <subcellularLocation>
        <location evidence="1">Cell membrane</location>
        <topology evidence="1">Multi-pass membrane protein</topology>
    </subcellularLocation>
</comment>
<reference evidence="7 8" key="1">
    <citation type="submission" date="2018-09" db="EMBL/GenBank/DDBJ databases">
        <title>YIM 75507 draft genome.</title>
        <authorList>
            <person name="Tang S."/>
            <person name="Feng Y."/>
        </authorList>
    </citation>
    <scope>NUCLEOTIDE SEQUENCE [LARGE SCALE GENOMIC DNA]</scope>
    <source>
        <strain evidence="7 8">YIM 75507</strain>
    </source>
</reference>
<keyword evidence="4 6" id="KW-1133">Transmembrane helix</keyword>
<proteinExistence type="predicted"/>
<dbReference type="PIRSF" id="PIRSF006060">
    <property type="entry name" value="AA_transporter"/>
    <property type="match status" value="1"/>
</dbReference>
<dbReference type="PANTHER" id="PTHR42770:SF16">
    <property type="entry name" value="AMINO ACID PERMEASE"/>
    <property type="match status" value="1"/>
</dbReference>
<keyword evidence="3 6" id="KW-0812">Transmembrane</keyword>
<feature type="transmembrane region" description="Helical" evidence="6">
    <location>
        <begin position="371"/>
        <end position="399"/>
    </location>
</feature>
<evidence type="ECO:0000313" key="8">
    <source>
        <dbReference type="Proteomes" id="UP000265768"/>
    </source>
</evidence>
<comment type="caution">
    <text evidence="7">The sequence shown here is derived from an EMBL/GenBank/DDBJ whole genome shotgun (WGS) entry which is preliminary data.</text>
</comment>
<protein>
    <submittedName>
        <fullName evidence="7">APC family permease</fullName>
    </submittedName>
</protein>
<accession>A0A3A4AAG7</accession>
<feature type="transmembrane region" description="Helical" evidence="6">
    <location>
        <begin position="295"/>
        <end position="320"/>
    </location>
</feature>
<feature type="transmembrane region" description="Helical" evidence="6">
    <location>
        <begin position="98"/>
        <end position="125"/>
    </location>
</feature>
<feature type="transmembrane region" description="Helical" evidence="6">
    <location>
        <begin position="202"/>
        <end position="221"/>
    </location>
</feature>
<keyword evidence="5 6" id="KW-0472">Membrane</keyword>
<sequence length="500" mass="51492">MSRSRTPSDAIANALAANRLGVGAIVFFVMSAAAPLTVVAGVVPTGFAATGLLGLPIAFLVVGIVLALFAVGYVAMARQLTNAGAFYAYISRGLGRPAGVGGSWVALIAYNSLQCGAYGAFGAFGGPLVQKYLGVELPWWVLALLMWGLVGVLGVLRVDLNGRVLAILLTLEIAIVLIFDVADLVSPGPEGVSGAALSPDALFAGGVGALLVIAMTGFVGFESSVVFSEESRDPRRTVPTATFVSIAIIAGLYALSSWAMTVAAGPGNIVEMARKDPELPFTLAAERLGGTIADIAAVLLLTSLIAASISFHNTIARYAFALGRERVLPRAFGTTSVRTGAPKVGSIAQTVVGFVVIALYTVMGWDPLVNLFFYGGTFGGFGVLLLTTATSLSVLLFFARNPSGESAWRRVIAPILASAILMVFAVLATANFATLLNVPETHPLRWGLPIAYVVAFILGLVWALILRSSSPGVYASIGLGPQAASAQAGAAPVPPAGVKL</sequence>
<feature type="transmembrane region" description="Helical" evidence="6">
    <location>
        <begin position="411"/>
        <end position="434"/>
    </location>
</feature>
<dbReference type="OrthoDB" id="137613at2"/>
<name>A0A3A4AAG7_9ACTN</name>
<dbReference type="InterPro" id="IPR050367">
    <property type="entry name" value="APC_superfamily"/>
</dbReference>
<feature type="transmembrane region" description="Helical" evidence="6">
    <location>
        <begin position="137"/>
        <end position="156"/>
    </location>
</feature>
<dbReference type="GO" id="GO:0005886">
    <property type="term" value="C:plasma membrane"/>
    <property type="evidence" value="ECO:0007669"/>
    <property type="project" value="UniProtKB-SubCell"/>
</dbReference>
<feature type="transmembrane region" description="Helical" evidence="6">
    <location>
        <begin position="55"/>
        <end position="77"/>
    </location>
</feature>
<dbReference type="EMBL" id="QZEY01000020">
    <property type="protein sequence ID" value="RJL23040.1"/>
    <property type="molecule type" value="Genomic_DNA"/>
</dbReference>
<evidence type="ECO:0000256" key="6">
    <source>
        <dbReference type="SAM" id="Phobius"/>
    </source>
</evidence>
<dbReference type="RefSeq" id="WP_119930738.1">
    <property type="nucleotide sequence ID" value="NZ_QZEY01000020.1"/>
</dbReference>
<evidence type="ECO:0000313" key="7">
    <source>
        <dbReference type="EMBL" id="RJL23040.1"/>
    </source>
</evidence>
<keyword evidence="8" id="KW-1185">Reference proteome</keyword>
<evidence type="ECO:0000256" key="1">
    <source>
        <dbReference type="ARBA" id="ARBA00004651"/>
    </source>
</evidence>
<keyword evidence="2" id="KW-1003">Cell membrane</keyword>
<evidence type="ECO:0000256" key="2">
    <source>
        <dbReference type="ARBA" id="ARBA00022475"/>
    </source>
</evidence>
<dbReference type="InterPro" id="IPR002293">
    <property type="entry name" value="AA/rel_permease1"/>
</dbReference>
<feature type="transmembrane region" description="Helical" evidence="6">
    <location>
        <begin position="20"/>
        <end position="43"/>
    </location>
</feature>
<feature type="transmembrane region" description="Helical" evidence="6">
    <location>
        <begin position="242"/>
        <end position="264"/>
    </location>
</feature>